<dbReference type="RefSeq" id="WP_393173639.1">
    <property type="nucleotide sequence ID" value="NZ_JBICRM010000034.1"/>
</dbReference>
<sequence>MTPNPNPNPNTKTGRAQIARQARQHGYFHDWKNFTIAVTCPLCREQASGHQPGYGESVINALDALMDDHLLYDCPKGPQQ</sequence>
<keyword evidence="2" id="KW-1185">Reference proteome</keyword>
<proteinExistence type="predicted"/>
<evidence type="ECO:0000313" key="2">
    <source>
        <dbReference type="Proteomes" id="UP001603978"/>
    </source>
</evidence>
<name>A0ABW7ASD4_9ACTN</name>
<dbReference type="Proteomes" id="UP001603978">
    <property type="component" value="Unassembled WGS sequence"/>
</dbReference>
<gene>
    <name evidence="1" type="ORF">ACFLIM_38745</name>
</gene>
<comment type="caution">
    <text evidence="1">The sequence shown here is derived from an EMBL/GenBank/DDBJ whole genome shotgun (WGS) entry which is preliminary data.</text>
</comment>
<evidence type="ECO:0000313" key="1">
    <source>
        <dbReference type="EMBL" id="MFG1709147.1"/>
    </source>
</evidence>
<dbReference type="EMBL" id="JBICRM010000034">
    <property type="protein sequence ID" value="MFG1709147.1"/>
    <property type="molecule type" value="Genomic_DNA"/>
</dbReference>
<organism evidence="1 2">
    <name type="scientific">Nonomuraea marmarensis</name>
    <dbReference type="NCBI Taxonomy" id="3351344"/>
    <lineage>
        <taxon>Bacteria</taxon>
        <taxon>Bacillati</taxon>
        <taxon>Actinomycetota</taxon>
        <taxon>Actinomycetes</taxon>
        <taxon>Streptosporangiales</taxon>
        <taxon>Streptosporangiaceae</taxon>
        <taxon>Nonomuraea</taxon>
    </lineage>
</organism>
<accession>A0ABW7ASD4</accession>
<reference evidence="1 2" key="1">
    <citation type="submission" date="2024-10" db="EMBL/GenBank/DDBJ databases">
        <authorList>
            <person name="Topkara A.R."/>
            <person name="Saygin H."/>
        </authorList>
    </citation>
    <scope>NUCLEOTIDE SEQUENCE [LARGE SCALE GENOMIC DNA]</scope>
    <source>
        <strain evidence="1 2">M3C6</strain>
    </source>
</reference>
<protein>
    <submittedName>
        <fullName evidence="1">Uncharacterized protein</fullName>
    </submittedName>
</protein>